<dbReference type="Proteomes" id="UP001234178">
    <property type="component" value="Unassembled WGS sequence"/>
</dbReference>
<organism evidence="2 3">
    <name type="scientific">Daphnia magna</name>
    <dbReference type="NCBI Taxonomy" id="35525"/>
    <lineage>
        <taxon>Eukaryota</taxon>
        <taxon>Metazoa</taxon>
        <taxon>Ecdysozoa</taxon>
        <taxon>Arthropoda</taxon>
        <taxon>Crustacea</taxon>
        <taxon>Branchiopoda</taxon>
        <taxon>Diplostraca</taxon>
        <taxon>Cladocera</taxon>
        <taxon>Anomopoda</taxon>
        <taxon>Daphniidae</taxon>
        <taxon>Daphnia</taxon>
    </lineage>
</organism>
<accession>A0ABR0AAZ9</accession>
<comment type="caution">
    <text evidence="2">The sequence shown here is derived from an EMBL/GenBank/DDBJ whole genome shotgun (WGS) entry which is preliminary data.</text>
</comment>
<keyword evidence="1" id="KW-0472">Membrane</keyword>
<gene>
    <name evidence="2" type="ORF">OUZ56_007765</name>
</gene>
<dbReference type="EMBL" id="JAOYFB010000037">
    <property type="protein sequence ID" value="KAK4022292.1"/>
    <property type="molecule type" value="Genomic_DNA"/>
</dbReference>
<feature type="transmembrane region" description="Helical" evidence="1">
    <location>
        <begin position="86"/>
        <end position="107"/>
    </location>
</feature>
<keyword evidence="1" id="KW-0812">Transmembrane</keyword>
<proteinExistence type="predicted"/>
<evidence type="ECO:0000256" key="1">
    <source>
        <dbReference type="SAM" id="Phobius"/>
    </source>
</evidence>
<keyword evidence="3" id="KW-1185">Reference proteome</keyword>
<reference evidence="2 3" key="1">
    <citation type="journal article" date="2023" name="Nucleic Acids Res.">
        <title>The hologenome of Daphnia magna reveals possible DNA methylation and microbiome-mediated evolution of the host genome.</title>
        <authorList>
            <person name="Chaturvedi A."/>
            <person name="Li X."/>
            <person name="Dhandapani V."/>
            <person name="Marshall H."/>
            <person name="Kissane S."/>
            <person name="Cuenca-Cambronero M."/>
            <person name="Asole G."/>
            <person name="Calvet F."/>
            <person name="Ruiz-Romero M."/>
            <person name="Marangio P."/>
            <person name="Guigo R."/>
            <person name="Rago D."/>
            <person name="Mirbahai L."/>
            <person name="Eastwood N."/>
            <person name="Colbourne J.K."/>
            <person name="Zhou J."/>
            <person name="Mallon E."/>
            <person name="Orsini L."/>
        </authorList>
    </citation>
    <scope>NUCLEOTIDE SEQUENCE [LARGE SCALE GENOMIC DNA]</scope>
    <source>
        <strain evidence="2">LRV0_1</strain>
    </source>
</reference>
<protein>
    <submittedName>
        <fullName evidence="2">Uncharacterized protein</fullName>
    </submittedName>
</protein>
<sequence>MKGKCQTVLLAKQHKKSGTLMYTIKRNMSISNKTEQWTDIRLNFAERLHCYVYTPLQVMLGLTVVTICIMNNWLYCKSVSTNKLNYLVLAFSLAIAIIDCLKIPFAADRKYNE</sequence>
<name>A0ABR0AAZ9_9CRUS</name>
<feature type="transmembrane region" description="Helical" evidence="1">
    <location>
        <begin position="50"/>
        <end position="74"/>
    </location>
</feature>
<evidence type="ECO:0000313" key="3">
    <source>
        <dbReference type="Proteomes" id="UP001234178"/>
    </source>
</evidence>
<evidence type="ECO:0000313" key="2">
    <source>
        <dbReference type="EMBL" id="KAK4022292.1"/>
    </source>
</evidence>
<keyword evidence="1" id="KW-1133">Transmembrane helix</keyword>